<proteinExistence type="predicted"/>
<name>A0ABW0WZI3_9ACTN</name>
<dbReference type="Proteomes" id="UP001595975">
    <property type="component" value="Unassembled WGS sequence"/>
</dbReference>
<reference evidence="3" key="1">
    <citation type="journal article" date="2019" name="Int. J. Syst. Evol. Microbiol.">
        <title>The Global Catalogue of Microorganisms (GCM) 10K type strain sequencing project: providing services to taxonomists for standard genome sequencing and annotation.</title>
        <authorList>
            <consortium name="The Broad Institute Genomics Platform"/>
            <consortium name="The Broad Institute Genome Sequencing Center for Infectious Disease"/>
            <person name="Wu L."/>
            <person name="Ma J."/>
        </authorList>
    </citation>
    <scope>NUCLEOTIDE SEQUENCE [LARGE SCALE GENOMIC DNA]</scope>
    <source>
        <strain evidence="3">CGMCC 4.1437</strain>
    </source>
</reference>
<dbReference type="PROSITE" id="PS50043">
    <property type="entry name" value="HTH_LUXR_2"/>
    <property type="match status" value="1"/>
</dbReference>
<dbReference type="SUPFAM" id="SSF46894">
    <property type="entry name" value="C-terminal effector domain of the bipartite response regulators"/>
    <property type="match status" value="1"/>
</dbReference>
<evidence type="ECO:0000259" key="1">
    <source>
        <dbReference type="PROSITE" id="PS50043"/>
    </source>
</evidence>
<accession>A0ABW0WZI3</accession>
<organism evidence="2 3">
    <name type="scientific">Kitasatospora misakiensis</name>
    <dbReference type="NCBI Taxonomy" id="67330"/>
    <lineage>
        <taxon>Bacteria</taxon>
        <taxon>Bacillati</taxon>
        <taxon>Actinomycetota</taxon>
        <taxon>Actinomycetes</taxon>
        <taxon>Kitasatosporales</taxon>
        <taxon>Streptomycetaceae</taxon>
        <taxon>Kitasatospora</taxon>
    </lineage>
</organism>
<dbReference type="SMART" id="SM00421">
    <property type="entry name" value="HTH_LUXR"/>
    <property type="match status" value="1"/>
</dbReference>
<dbReference type="InterPro" id="IPR016032">
    <property type="entry name" value="Sig_transdc_resp-reg_C-effctor"/>
</dbReference>
<protein>
    <submittedName>
        <fullName evidence="2">LuxR C-terminal-related transcriptional regulator</fullName>
    </submittedName>
</protein>
<dbReference type="EMBL" id="JBHSOF010000011">
    <property type="protein sequence ID" value="MFC5663697.1"/>
    <property type="molecule type" value="Genomic_DNA"/>
</dbReference>
<evidence type="ECO:0000313" key="2">
    <source>
        <dbReference type="EMBL" id="MFC5663697.1"/>
    </source>
</evidence>
<dbReference type="InterPro" id="IPR036388">
    <property type="entry name" value="WH-like_DNA-bd_sf"/>
</dbReference>
<sequence>MTEAVYKEMLKAPTSGVAAIAQRLGRPETEVRTAMDELARLLLVRPSWQEPGQLRPVEPEAGLRSLLDRREAELQRRLEDIEHGRRELAQVVADYADLSRTRQHPDSEVLTGIDAIRLRIEALAAGCTEEVMGFVPSGAMSPANIEASRPLDTAVLGRGVRMRSIYLESIKNDNDTVAYARRLTEQGAQVRVAPTLPPRMVIYDRATAIVPVDPEESRKGALVLRGHGVVSALCELFERVWQSSQPVAEAPPAAGPGLSPRCQAIVVLLAKGFTDEMIARRLDVSVRTVRRETADLAAQLGARTKFQAGMMALLQGWVDPGLVG</sequence>
<keyword evidence="3" id="KW-1185">Reference proteome</keyword>
<gene>
    <name evidence="2" type="ORF">ACFP3U_11965</name>
</gene>
<feature type="domain" description="HTH luxR-type" evidence="1">
    <location>
        <begin position="251"/>
        <end position="316"/>
    </location>
</feature>
<dbReference type="RefSeq" id="WP_380225366.1">
    <property type="nucleotide sequence ID" value="NZ_JBHSOF010000011.1"/>
</dbReference>
<dbReference type="PANTHER" id="PTHR34293:SF1">
    <property type="entry name" value="HTH-TYPE TRANSCRIPTIONAL REGULATOR TRMBL2"/>
    <property type="match status" value="1"/>
</dbReference>
<dbReference type="InterPro" id="IPR051797">
    <property type="entry name" value="TrmB-like"/>
</dbReference>
<evidence type="ECO:0000313" key="3">
    <source>
        <dbReference type="Proteomes" id="UP001595975"/>
    </source>
</evidence>
<dbReference type="InterPro" id="IPR000792">
    <property type="entry name" value="Tscrpt_reg_LuxR_C"/>
</dbReference>
<dbReference type="Gene3D" id="1.10.10.10">
    <property type="entry name" value="Winged helix-like DNA-binding domain superfamily/Winged helix DNA-binding domain"/>
    <property type="match status" value="2"/>
</dbReference>
<comment type="caution">
    <text evidence="2">The sequence shown here is derived from an EMBL/GenBank/DDBJ whole genome shotgun (WGS) entry which is preliminary data.</text>
</comment>
<dbReference type="PANTHER" id="PTHR34293">
    <property type="entry name" value="HTH-TYPE TRANSCRIPTIONAL REGULATOR TRMBL2"/>
    <property type="match status" value="1"/>
</dbReference>
<dbReference type="Pfam" id="PF00196">
    <property type="entry name" value="GerE"/>
    <property type="match status" value="1"/>
</dbReference>